<evidence type="ECO:0000256" key="9">
    <source>
        <dbReference type="ARBA" id="ARBA00022857"/>
    </source>
</evidence>
<keyword evidence="6" id="KW-0004">4Fe-4S</keyword>
<evidence type="ECO:0000256" key="3">
    <source>
        <dbReference type="ARBA" id="ARBA00004774"/>
    </source>
</evidence>
<keyword evidence="10" id="KW-0560">Oxidoreductase</keyword>
<dbReference type="EC" id="1.8.1.2" evidence="5"/>
<evidence type="ECO:0000313" key="17">
    <source>
        <dbReference type="Proteomes" id="UP000615446"/>
    </source>
</evidence>
<reference evidence="16" key="1">
    <citation type="submission" date="2019-10" db="EMBL/GenBank/DDBJ databases">
        <title>Conservation and host-specific expression of non-tandemly repeated heterogenous ribosome RNA gene in arbuscular mycorrhizal fungi.</title>
        <authorList>
            <person name="Maeda T."/>
            <person name="Kobayashi Y."/>
            <person name="Nakagawa T."/>
            <person name="Ezawa T."/>
            <person name="Yamaguchi K."/>
            <person name="Bino T."/>
            <person name="Nishimoto Y."/>
            <person name="Shigenobu S."/>
            <person name="Kawaguchi M."/>
        </authorList>
    </citation>
    <scope>NUCLEOTIDE SEQUENCE</scope>
    <source>
        <strain evidence="16">HR1</strain>
    </source>
</reference>
<evidence type="ECO:0000256" key="1">
    <source>
        <dbReference type="ARBA" id="ARBA00001929"/>
    </source>
</evidence>
<dbReference type="EMBL" id="BLAL01000050">
    <property type="protein sequence ID" value="GES80662.1"/>
    <property type="molecule type" value="Genomic_DNA"/>
</dbReference>
<comment type="cofactor">
    <cofactor evidence="2">
        <name>[4Fe-4S] cluster</name>
        <dbReference type="ChEBI" id="CHEBI:49883"/>
    </cofactor>
</comment>
<dbReference type="PANTHER" id="PTHR11493">
    <property type="entry name" value="SULFITE REDUCTASE [NADPH] SUBUNIT BETA-RELATED"/>
    <property type="match status" value="1"/>
</dbReference>
<comment type="catalytic activity">
    <reaction evidence="13">
        <text>hydrogen sulfide + 3 NADP(+) + 3 H2O = sulfite + 3 NADPH + 4 H(+)</text>
        <dbReference type="Rhea" id="RHEA:13801"/>
        <dbReference type="ChEBI" id="CHEBI:15377"/>
        <dbReference type="ChEBI" id="CHEBI:15378"/>
        <dbReference type="ChEBI" id="CHEBI:17359"/>
        <dbReference type="ChEBI" id="CHEBI:29919"/>
        <dbReference type="ChEBI" id="CHEBI:57783"/>
        <dbReference type="ChEBI" id="CHEBI:58349"/>
        <dbReference type="EC" id="1.8.1.2"/>
    </reaction>
</comment>
<feature type="domain" description="Nitrite/sulphite reductase 4Fe-4S" evidence="14">
    <location>
        <begin position="116"/>
        <end position="200"/>
    </location>
</feature>
<keyword evidence="7" id="KW-0349">Heme</keyword>
<dbReference type="InterPro" id="IPR006066">
    <property type="entry name" value="NO2/SO3_Rdtase_FeS/sirohaem_BS"/>
</dbReference>
<protein>
    <recommendedName>
        <fullName evidence="5">assimilatory sulfite reductase (NADPH)</fullName>
        <ecNumber evidence="5">1.8.1.2</ecNumber>
    </recommendedName>
</protein>
<evidence type="ECO:0000256" key="5">
    <source>
        <dbReference type="ARBA" id="ARBA00012604"/>
    </source>
</evidence>
<keyword evidence="11" id="KW-0408">Iron</keyword>
<evidence type="ECO:0000256" key="2">
    <source>
        <dbReference type="ARBA" id="ARBA00001966"/>
    </source>
</evidence>
<organism evidence="16 17">
    <name type="scientific">Rhizophagus clarus</name>
    <dbReference type="NCBI Taxonomy" id="94130"/>
    <lineage>
        <taxon>Eukaryota</taxon>
        <taxon>Fungi</taxon>
        <taxon>Fungi incertae sedis</taxon>
        <taxon>Mucoromycota</taxon>
        <taxon>Glomeromycotina</taxon>
        <taxon>Glomeromycetes</taxon>
        <taxon>Glomerales</taxon>
        <taxon>Glomeraceae</taxon>
        <taxon>Rhizophagus</taxon>
    </lineage>
</organism>
<comment type="caution">
    <text evidence="16">The sequence shown here is derived from an EMBL/GenBank/DDBJ whole genome shotgun (WGS) entry which is preliminary data.</text>
</comment>
<dbReference type="OrthoDB" id="1688044at2759"/>
<evidence type="ECO:0000256" key="13">
    <source>
        <dbReference type="ARBA" id="ARBA00052219"/>
    </source>
</evidence>
<dbReference type="Pfam" id="PF03460">
    <property type="entry name" value="NIR_SIR_ferr"/>
    <property type="match status" value="1"/>
</dbReference>
<evidence type="ECO:0000256" key="6">
    <source>
        <dbReference type="ARBA" id="ARBA00022485"/>
    </source>
</evidence>
<keyword evidence="8" id="KW-0479">Metal-binding</keyword>
<evidence type="ECO:0000256" key="4">
    <source>
        <dbReference type="ARBA" id="ARBA00010429"/>
    </source>
</evidence>
<feature type="domain" description="Nitrite/Sulfite reductase ferredoxin-like" evidence="15">
    <location>
        <begin position="16"/>
        <end position="58"/>
    </location>
</feature>
<evidence type="ECO:0000256" key="8">
    <source>
        <dbReference type="ARBA" id="ARBA00022723"/>
    </source>
</evidence>
<proteinExistence type="inferred from homology"/>
<keyword evidence="9" id="KW-0521">NADP</keyword>
<dbReference type="GO" id="GO:0000103">
    <property type="term" value="P:sulfate assimilation"/>
    <property type="evidence" value="ECO:0007669"/>
    <property type="project" value="TreeGrafter"/>
</dbReference>
<dbReference type="InterPro" id="IPR036136">
    <property type="entry name" value="Nit/Sulf_reduc_fer-like_dom_sf"/>
</dbReference>
<evidence type="ECO:0000259" key="15">
    <source>
        <dbReference type="Pfam" id="PF03460"/>
    </source>
</evidence>
<keyword evidence="12" id="KW-0411">Iron-sulfur</keyword>
<dbReference type="Pfam" id="PF01077">
    <property type="entry name" value="NIR_SIR"/>
    <property type="match status" value="1"/>
</dbReference>
<evidence type="ECO:0000259" key="14">
    <source>
        <dbReference type="Pfam" id="PF01077"/>
    </source>
</evidence>
<dbReference type="AlphaFoldDB" id="A0A8H3QIT1"/>
<dbReference type="GO" id="GO:0004783">
    <property type="term" value="F:sulfite reductase (NADPH) activity"/>
    <property type="evidence" value="ECO:0007669"/>
    <property type="project" value="UniProtKB-EC"/>
</dbReference>
<dbReference type="InterPro" id="IPR006067">
    <property type="entry name" value="NO2/SO3_Rdtase_4Fe4S_dom"/>
</dbReference>
<comment type="cofactor">
    <cofactor evidence="1">
        <name>siroheme</name>
        <dbReference type="ChEBI" id="CHEBI:60052"/>
    </cofactor>
</comment>
<dbReference type="InterPro" id="IPR045854">
    <property type="entry name" value="NO2/SO3_Rdtase_4Fe4S_sf"/>
</dbReference>
<dbReference type="Gene3D" id="3.90.480.10">
    <property type="entry name" value="Sulfite Reductase Hemoprotein,Domain 2"/>
    <property type="match status" value="1"/>
</dbReference>
<name>A0A8H3QIT1_9GLOM</name>
<dbReference type="SUPFAM" id="SSF55124">
    <property type="entry name" value="Nitrite/Sulfite reductase N-terminal domain-like"/>
    <property type="match status" value="1"/>
</dbReference>
<evidence type="ECO:0000313" key="16">
    <source>
        <dbReference type="EMBL" id="GES80662.1"/>
    </source>
</evidence>
<dbReference type="InterPro" id="IPR045169">
    <property type="entry name" value="NO2/SO3_Rdtase_4Fe4S_prot"/>
</dbReference>
<evidence type="ECO:0000256" key="11">
    <source>
        <dbReference type="ARBA" id="ARBA00023004"/>
    </source>
</evidence>
<sequence>MYIENGRVIDLPGEQIKTGLREIAKVHKGDFRLTPNQHLILGNIAEQDKEQIEQLLKKYKLDNLKFTGIRMNSMSCVALPTCGLAMAESERYLPTLVSKLEIIIEECGLREDAITIRMTGCPNGCARPYVAEIACVGKALGTYNLYLGGGFYGQRLNKLYKENLKEDDILKELKPMLNRYAKERNDGERFGDFVIRMGYIKATKYGKDFHEL</sequence>
<dbReference type="Proteomes" id="UP000615446">
    <property type="component" value="Unassembled WGS sequence"/>
</dbReference>
<gene>
    <name evidence="16" type="ORF">RCL2_000793200</name>
</gene>
<comment type="pathway">
    <text evidence="3">Sulfur metabolism; hydrogen sulfide biosynthesis; hydrogen sulfide from sulfite (NADPH route): step 1/1.</text>
</comment>
<dbReference type="GO" id="GO:0009337">
    <property type="term" value="C:sulfite reductase complex (NADPH)"/>
    <property type="evidence" value="ECO:0007669"/>
    <property type="project" value="TreeGrafter"/>
</dbReference>
<comment type="similarity">
    <text evidence="4">Belongs to the nitrite and sulfite reductase 4Fe-4S domain family.</text>
</comment>
<dbReference type="GO" id="GO:0050311">
    <property type="term" value="F:sulfite reductase (ferredoxin) activity"/>
    <property type="evidence" value="ECO:0007669"/>
    <property type="project" value="TreeGrafter"/>
</dbReference>
<dbReference type="GO" id="GO:0046872">
    <property type="term" value="F:metal ion binding"/>
    <property type="evidence" value="ECO:0007669"/>
    <property type="project" value="UniProtKB-KW"/>
</dbReference>
<evidence type="ECO:0000256" key="10">
    <source>
        <dbReference type="ARBA" id="ARBA00023002"/>
    </source>
</evidence>
<evidence type="ECO:0000256" key="7">
    <source>
        <dbReference type="ARBA" id="ARBA00022617"/>
    </source>
</evidence>
<dbReference type="GO" id="GO:0020037">
    <property type="term" value="F:heme binding"/>
    <property type="evidence" value="ECO:0007669"/>
    <property type="project" value="InterPro"/>
</dbReference>
<dbReference type="GO" id="GO:0051539">
    <property type="term" value="F:4 iron, 4 sulfur cluster binding"/>
    <property type="evidence" value="ECO:0007669"/>
    <property type="project" value="UniProtKB-KW"/>
</dbReference>
<dbReference type="SUPFAM" id="SSF56014">
    <property type="entry name" value="Nitrite and sulphite reductase 4Fe-4S domain-like"/>
    <property type="match status" value="1"/>
</dbReference>
<accession>A0A8H3QIT1</accession>
<dbReference type="PRINTS" id="PR00397">
    <property type="entry name" value="SIROHAEM"/>
</dbReference>
<dbReference type="Gene3D" id="3.30.413.10">
    <property type="entry name" value="Sulfite Reductase Hemoprotein, domain 1"/>
    <property type="match status" value="1"/>
</dbReference>
<evidence type="ECO:0000256" key="12">
    <source>
        <dbReference type="ARBA" id="ARBA00023014"/>
    </source>
</evidence>
<dbReference type="InterPro" id="IPR005117">
    <property type="entry name" value="NiRdtase/SiRdtase_haem-b_fer"/>
</dbReference>
<dbReference type="PANTHER" id="PTHR11493:SF47">
    <property type="entry name" value="SULFITE REDUCTASE [NADPH] SUBUNIT BETA"/>
    <property type="match status" value="1"/>
</dbReference>
<dbReference type="FunFam" id="3.30.413.10:FF:000003">
    <property type="entry name" value="Sulfite reductase [NADPH] hemoprotein beta-component"/>
    <property type="match status" value="1"/>
</dbReference>